<keyword evidence="2" id="KW-1185">Reference proteome</keyword>
<gene>
    <name evidence="1" type="ORF">RchiOBHm_Chr3g0483391</name>
</gene>
<dbReference type="OMA" id="ALMKVCI"/>
<organism evidence="1 2">
    <name type="scientific">Rosa chinensis</name>
    <name type="common">China rose</name>
    <dbReference type="NCBI Taxonomy" id="74649"/>
    <lineage>
        <taxon>Eukaryota</taxon>
        <taxon>Viridiplantae</taxon>
        <taxon>Streptophyta</taxon>
        <taxon>Embryophyta</taxon>
        <taxon>Tracheophyta</taxon>
        <taxon>Spermatophyta</taxon>
        <taxon>Magnoliopsida</taxon>
        <taxon>eudicotyledons</taxon>
        <taxon>Gunneridae</taxon>
        <taxon>Pentapetalae</taxon>
        <taxon>rosids</taxon>
        <taxon>fabids</taxon>
        <taxon>Rosales</taxon>
        <taxon>Rosaceae</taxon>
        <taxon>Rosoideae</taxon>
        <taxon>Rosoideae incertae sedis</taxon>
        <taxon>Rosa</taxon>
    </lineage>
</organism>
<dbReference type="SUPFAM" id="SSF54529">
    <property type="entry name" value="Mitochondrial glycoprotein MAM33-like"/>
    <property type="match status" value="1"/>
</dbReference>
<name>A0A2P6REI3_ROSCH</name>
<dbReference type="Pfam" id="PF02330">
    <property type="entry name" value="MAM33"/>
    <property type="match status" value="1"/>
</dbReference>
<dbReference type="OrthoDB" id="278212at2759"/>
<dbReference type="PANTHER" id="PTHR10826:SF1">
    <property type="entry name" value="COMPLEMENT COMPONENT 1 Q SUBCOMPONENT-BINDING PROTEIN, MITOCHONDRIAL"/>
    <property type="match status" value="1"/>
</dbReference>
<comment type="caution">
    <text evidence="1">The sequence shown here is derived from an EMBL/GenBank/DDBJ whole genome shotgun (WGS) entry which is preliminary data.</text>
</comment>
<dbReference type="PANTHER" id="PTHR10826">
    <property type="entry name" value="COMPLEMENT COMPONENT 1"/>
    <property type="match status" value="1"/>
</dbReference>
<dbReference type="Proteomes" id="UP000238479">
    <property type="component" value="Chromosome 3"/>
</dbReference>
<proteinExistence type="predicted"/>
<dbReference type="EMBL" id="PDCK01000041">
    <property type="protein sequence ID" value="PRQ44814.1"/>
    <property type="molecule type" value="Genomic_DNA"/>
</dbReference>
<sequence>MRKVGNLVRKGCKAVQDLNLVKLLQSEIQHELSSNYYPTSRSSSLGDFVVEWDSPQSKDVVLRRKLESGEEVAVSAMLGPFSDTTDREEYLYPRDVVMKVCVKKPGLSSILQFDCEIFEQDGIGSSFAIWEFYYIQSPARTGPSVYRGPSFSYVDIKLHLALKEYLVAKGIGEELTNFLLHHLHKKEQGQYVNWLQKLESFVAKPES</sequence>
<dbReference type="InterPro" id="IPR003428">
    <property type="entry name" value="MAM33"/>
</dbReference>
<dbReference type="Gramene" id="PRQ44814">
    <property type="protein sequence ID" value="PRQ44814"/>
    <property type="gene ID" value="RchiOBHm_Chr3g0483391"/>
</dbReference>
<dbReference type="GO" id="GO:0005759">
    <property type="term" value="C:mitochondrial matrix"/>
    <property type="evidence" value="ECO:0007669"/>
    <property type="project" value="InterPro"/>
</dbReference>
<evidence type="ECO:0000313" key="1">
    <source>
        <dbReference type="EMBL" id="PRQ44814.1"/>
    </source>
</evidence>
<evidence type="ECO:0000313" key="2">
    <source>
        <dbReference type="Proteomes" id="UP000238479"/>
    </source>
</evidence>
<dbReference type="AlphaFoldDB" id="A0A2P6REI3"/>
<dbReference type="FunFam" id="3.10.280.10:FF:000006">
    <property type="entry name" value="Mitochondrial glycoprotein, expressed"/>
    <property type="match status" value="1"/>
</dbReference>
<reference evidence="1 2" key="1">
    <citation type="journal article" date="2018" name="Nat. Genet.">
        <title>The Rosa genome provides new insights in the design of modern roses.</title>
        <authorList>
            <person name="Bendahmane M."/>
        </authorList>
    </citation>
    <scope>NUCLEOTIDE SEQUENCE [LARGE SCALE GENOMIC DNA]</scope>
    <source>
        <strain evidence="2">cv. Old Blush</strain>
    </source>
</reference>
<accession>A0A2P6REI3</accession>
<protein>
    <submittedName>
        <fullName evidence="1">Putative mitochondrial glycoprotein</fullName>
    </submittedName>
</protein>
<dbReference type="Gene3D" id="3.10.280.10">
    <property type="entry name" value="Mitochondrial glycoprotein"/>
    <property type="match status" value="1"/>
</dbReference>
<dbReference type="InterPro" id="IPR036561">
    <property type="entry name" value="MAM33_sf"/>
</dbReference>